<evidence type="ECO:0000256" key="6">
    <source>
        <dbReference type="ARBA" id="ARBA00022475"/>
    </source>
</evidence>
<organism evidence="15 16">
    <name type="scientific">Eptatretus burgeri</name>
    <name type="common">Inshore hagfish</name>
    <dbReference type="NCBI Taxonomy" id="7764"/>
    <lineage>
        <taxon>Eukaryota</taxon>
        <taxon>Metazoa</taxon>
        <taxon>Chordata</taxon>
        <taxon>Craniata</taxon>
        <taxon>Vertebrata</taxon>
        <taxon>Cyclostomata</taxon>
        <taxon>Myxini</taxon>
        <taxon>Myxiniformes</taxon>
        <taxon>Myxinidae</taxon>
        <taxon>Eptatretinae</taxon>
        <taxon>Eptatretus</taxon>
    </lineage>
</organism>
<feature type="transmembrane region" description="Helical" evidence="14">
    <location>
        <begin position="89"/>
        <end position="111"/>
    </location>
</feature>
<protein>
    <recommendedName>
        <fullName evidence="4">Sugar transporter SWEET1</fullName>
    </recommendedName>
    <alternativeName>
        <fullName evidence="13">Solute carrier family 50 member 1</fullName>
    </alternativeName>
</protein>
<evidence type="ECO:0000256" key="10">
    <source>
        <dbReference type="ARBA" id="ARBA00022989"/>
    </source>
</evidence>
<evidence type="ECO:0000256" key="1">
    <source>
        <dbReference type="ARBA" id="ARBA00004651"/>
    </source>
</evidence>
<dbReference type="Ensembl" id="ENSEBUT00000019722.1">
    <property type="protein sequence ID" value="ENSEBUP00000019146.1"/>
    <property type="gene ID" value="ENSEBUG00000011923.1"/>
</dbReference>
<feature type="transmembrane region" description="Helical" evidence="14">
    <location>
        <begin position="64"/>
        <end position="83"/>
    </location>
</feature>
<evidence type="ECO:0000256" key="7">
    <source>
        <dbReference type="ARBA" id="ARBA00022597"/>
    </source>
</evidence>
<dbReference type="OMA" id="MIFCNCY"/>
<comment type="subcellular location">
    <subcellularLocation>
        <location evidence="1">Cell membrane</location>
        <topology evidence="1">Multi-pass membrane protein</topology>
    </subcellularLocation>
    <subcellularLocation>
        <location evidence="2">Golgi apparatus membrane</location>
        <topology evidence="2">Multi-pass membrane protein</topology>
    </subcellularLocation>
</comment>
<dbReference type="GO" id="GO:0000139">
    <property type="term" value="C:Golgi membrane"/>
    <property type="evidence" value="ECO:0007669"/>
    <property type="project" value="UniProtKB-SubCell"/>
</dbReference>
<dbReference type="Gene3D" id="1.20.1280.290">
    <property type="match status" value="2"/>
</dbReference>
<evidence type="ECO:0000256" key="9">
    <source>
        <dbReference type="ARBA" id="ARBA00022737"/>
    </source>
</evidence>
<dbReference type="PANTHER" id="PTHR10791:SF112">
    <property type="entry name" value="SUGAR TRANSPORTER SWEET1"/>
    <property type="match status" value="1"/>
</dbReference>
<keyword evidence="5" id="KW-0813">Transport</keyword>
<keyword evidence="9" id="KW-0677">Repeat</keyword>
<dbReference type="PANTHER" id="PTHR10791">
    <property type="entry name" value="RAG1-ACTIVATING PROTEIN 1"/>
    <property type="match status" value="1"/>
</dbReference>
<reference evidence="15" key="1">
    <citation type="submission" date="2025-08" db="UniProtKB">
        <authorList>
            <consortium name="Ensembl"/>
        </authorList>
    </citation>
    <scope>IDENTIFICATION</scope>
</reference>
<evidence type="ECO:0000256" key="4">
    <source>
        <dbReference type="ARBA" id="ARBA00021741"/>
    </source>
</evidence>
<accession>A0A8C4WYA0</accession>
<sequence length="183" mass="20906">MSFQPPPSSVILHLFALDLLWLKYALLLWDLAMLYVNTIAAIFQFSYTLYFYTYTVEKHNVKRVLIVTAIFLCSVLFYVKYLAVDDETAMYHLGLTCMASSVVSFASPLASVAEVMRTQCTECLAFSLCLTNFLVAIQWFIYGLIIKNNFVKVPNMLGSALCLVQLFLFVIYPRSKSQTRIEL</sequence>
<feature type="transmembrane region" description="Helical" evidence="14">
    <location>
        <begin position="32"/>
        <end position="52"/>
    </location>
</feature>
<evidence type="ECO:0000256" key="8">
    <source>
        <dbReference type="ARBA" id="ARBA00022692"/>
    </source>
</evidence>
<dbReference type="InterPro" id="IPR047664">
    <property type="entry name" value="SWEET"/>
</dbReference>
<evidence type="ECO:0000256" key="3">
    <source>
        <dbReference type="ARBA" id="ARBA00007809"/>
    </source>
</evidence>
<keyword evidence="12 14" id="KW-0472">Membrane</keyword>
<feature type="transmembrane region" description="Helical" evidence="14">
    <location>
        <begin position="153"/>
        <end position="172"/>
    </location>
</feature>
<evidence type="ECO:0000256" key="2">
    <source>
        <dbReference type="ARBA" id="ARBA00004653"/>
    </source>
</evidence>
<reference evidence="15" key="2">
    <citation type="submission" date="2025-09" db="UniProtKB">
        <authorList>
            <consortium name="Ensembl"/>
        </authorList>
    </citation>
    <scope>IDENTIFICATION</scope>
</reference>
<dbReference type="InterPro" id="IPR004316">
    <property type="entry name" value="SWEET_rpt"/>
</dbReference>
<dbReference type="FunFam" id="1.20.1280.290:FF:000004">
    <property type="entry name" value="Sugar transporter SWEET"/>
    <property type="match status" value="1"/>
</dbReference>
<dbReference type="Pfam" id="PF03083">
    <property type="entry name" value="MtN3_slv"/>
    <property type="match status" value="2"/>
</dbReference>
<dbReference type="Proteomes" id="UP000694388">
    <property type="component" value="Unplaced"/>
</dbReference>
<keyword evidence="10 14" id="KW-1133">Transmembrane helix</keyword>
<dbReference type="GO" id="GO:0051119">
    <property type="term" value="F:sugar transmembrane transporter activity"/>
    <property type="evidence" value="ECO:0007669"/>
    <property type="project" value="InterPro"/>
</dbReference>
<comment type="similarity">
    <text evidence="3">Belongs to the SWEET sugar transporter family.</text>
</comment>
<evidence type="ECO:0000256" key="11">
    <source>
        <dbReference type="ARBA" id="ARBA00023034"/>
    </source>
</evidence>
<keyword evidence="6" id="KW-1003">Cell membrane</keyword>
<dbReference type="GeneTree" id="ENSGT00390000007801"/>
<feature type="transmembrane region" description="Helical" evidence="14">
    <location>
        <begin position="123"/>
        <end position="141"/>
    </location>
</feature>
<keyword evidence="8 14" id="KW-0812">Transmembrane</keyword>
<evidence type="ECO:0000313" key="16">
    <source>
        <dbReference type="Proteomes" id="UP000694388"/>
    </source>
</evidence>
<keyword evidence="11" id="KW-0333">Golgi apparatus</keyword>
<evidence type="ECO:0000256" key="13">
    <source>
        <dbReference type="ARBA" id="ARBA00031430"/>
    </source>
</evidence>
<dbReference type="AlphaFoldDB" id="A0A8C4WYA0"/>
<evidence type="ECO:0000313" key="15">
    <source>
        <dbReference type="Ensembl" id="ENSEBUP00000019146.1"/>
    </source>
</evidence>
<evidence type="ECO:0000256" key="12">
    <source>
        <dbReference type="ARBA" id="ARBA00023136"/>
    </source>
</evidence>
<evidence type="ECO:0000256" key="14">
    <source>
        <dbReference type="SAM" id="Phobius"/>
    </source>
</evidence>
<name>A0A8C4WYA0_EPTBU</name>
<keyword evidence="16" id="KW-1185">Reference proteome</keyword>
<evidence type="ECO:0000256" key="5">
    <source>
        <dbReference type="ARBA" id="ARBA00022448"/>
    </source>
</evidence>
<keyword evidence="7" id="KW-0762">Sugar transport</keyword>
<proteinExistence type="inferred from homology"/>
<dbReference type="GO" id="GO:0005886">
    <property type="term" value="C:plasma membrane"/>
    <property type="evidence" value="ECO:0007669"/>
    <property type="project" value="UniProtKB-SubCell"/>
</dbReference>